<evidence type="ECO:0000313" key="1">
    <source>
        <dbReference type="EMBL" id="KAK4235199.1"/>
    </source>
</evidence>
<comment type="caution">
    <text evidence="1">The sequence shown here is derived from an EMBL/GenBank/DDBJ whole genome shotgun (WGS) entry which is preliminary data.</text>
</comment>
<dbReference type="AlphaFoldDB" id="A0AAN7C4H5"/>
<gene>
    <name evidence="1" type="ORF">C8A03DRAFT_18020</name>
</gene>
<protein>
    <submittedName>
        <fullName evidence="1">Uncharacterized protein</fullName>
    </submittedName>
</protein>
<reference evidence="1" key="2">
    <citation type="submission" date="2023-05" db="EMBL/GenBank/DDBJ databases">
        <authorList>
            <consortium name="Lawrence Berkeley National Laboratory"/>
            <person name="Steindorff A."/>
            <person name="Hensen N."/>
            <person name="Bonometti L."/>
            <person name="Westerberg I."/>
            <person name="Brannstrom I.O."/>
            <person name="Guillou S."/>
            <person name="Cros-Aarteil S."/>
            <person name="Calhoun S."/>
            <person name="Haridas S."/>
            <person name="Kuo A."/>
            <person name="Mondo S."/>
            <person name="Pangilinan J."/>
            <person name="Riley R."/>
            <person name="Labutti K."/>
            <person name="Andreopoulos B."/>
            <person name="Lipzen A."/>
            <person name="Chen C."/>
            <person name="Yanf M."/>
            <person name="Daum C."/>
            <person name="Ng V."/>
            <person name="Clum A."/>
            <person name="Ohm R."/>
            <person name="Martin F."/>
            <person name="Silar P."/>
            <person name="Natvig D."/>
            <person name="Lalanne C."/>
            <person name="Gautier V."/>
            <person name="Ament-Velasquez S.L."/>
            <person name="Kruys A."/>
            <person name="Hutchinson M.I."/>
            <person name="Powell A.J."/>
            <person name="Barry K."/>
            <person name="Miller A.N."/>
            <person name="Grigoriev I.V."/>
            <person name="Debuchy R."/>
            <person name="Gladieux P."/>
            <person name="Thoren M.H."/>
            <person name="Johannesson H."/>
        </authorList>
    </citation>
    <scope>NUCLEOTIDE SEQUENCE</scope>
    <source>
        <strain evidence="1">CBS 532.94</strain>
    </source>
</reference>
<evidence type="ECO:0000313" key="2">
    <source>
        <dbReference type="Proteomes" id="UP001303760"/>
    </source>
</evidence>
<dbReference type="Proteomes" id="UP001303760">
    <property type="component" value="Unassembled WGS sequence"/>
</dbReference>
<reference evidence="1" key="1">
    <citation type="journal article" date="2023" name="Mol. Phylogenet. Evol.">
        <title>Genome-scale phylogeny and comparative genomics of the fungal order Sordariales.</title>
        <authorList>
            <person name="Hensen N."/>
            <person name="Bonometti L."/>
            <person name="Westerberg I."/>
            <person name="Brannstrom I.O."/>
            <person name="Guillou S."/>
            <person name="Cros-Aarteil S."/>
            <person name="Calhoun S."/>
            <person name="Haridas S."/>
            <person name="Kuo A."/>
            <person name="Mondo S."/>
            <person name="Pangilinan J."/>
            <person name="Riley R."/>
            <person name="LaButti K."/>
            <person name="Andreopoulos B."/>
            <person name="Lipzen A."/>
            <person name="Chen C."/>
            <person name="Yan M."/>
            <person name="Daum C."/>
            <person name="Ng V."/>
            <person name="Clum A."/>
            <person name="Steindorff A."/>
            <person name="Ohm R.A."/>
            <person name="Martin F."/>
            <person name="Silar P."/>
            <person name="Natvig D.O."/>
            <person name="Lalanne C."/>
            <person name="Gautier V."/>
            <person name="Ament-Velasquez S.L."/>
            <person name="Kruys A."/>
            <person name="Hutchinson M.I."/>
            <person name="Powell A.J."/>
            <person name="Barry K."/>
            <person name="Miller A.N."/>
            <person name="Grigoriev I.V."/>
            <person name="Debuchy R."/>
            <person name="Gladieux P."/>
            <person name="Hiltunen Thoren M."/>
            <person name="Johannesson H."/>
        </authorList>
    </citation>
    <scope>NUCLEOTIDE SEQUENCE</scope>
    <source>
        <strain evidence="1">CBS 532.94</strain>
    </source>
</reference>
<organism evidence="1 2">
    <name type="scientific">Achaetomium macrosporum</name>
    <dbReference type="NCBI Taxonomy" id="79813"/>
    <lineage>
        <taxon>Eukaryota</taxon>
        <taxon>Fungi</taxon>
        <taxon>Dikarya</taxon>
        <taxon>Ascomycota</taxon>
        <taxon>Pezizomycotina</taxon>
        <taxon>Sordariomycetes</taxon>
        <taxon>Sordariomycetidae</taxon>
        <taxon>Sordariales</taxon>
        <taxon>Chaetomiaceae</taxon>
        <taxon>Achaetomium</taxon>
    </lineage>
</organism>
<proteinExistence type="predicted"/>
<accession>A0AAN7C4H5</accession>
<keyword evidence="2" id="KW-1185">Reference proteome</keyword>
<sequence>MCILRIPRHPWCYCPDPSAVDSDGNLTCPHHIWLRPDTTPSTLPSALQTYLHSSLASIPRPAPEWEHCTTYRAAHKPGYLLDTGYELSCPETVAAASSSGRGYKSFYTSDNMLCADCSLPRSSDTNNTRTSSKKKMIPLRLVPLRERFEIDSALDGRRVHYTWYHDGEQQGRRRRFFGGFGFDGAAARDEPWEELVPCGLELLNDGQEGQLDEAVEKRILTRPGAADDWGVYVDVVEGVDRQSGSWGLDADASAVYLLPGMGYDAGVAGQLEMVAKEEEAEKKRAEGWLSVGGVMKAMGKFL</sequence>
<dbReference type="EMBL" id="MU860288">
    <property type="protein sequence ID" value="KAK4235199.1"/>
    <property type="molecule type" value="Genomic_DNA"/>
</dbReference>
<name>A0AAN7C4H5_9PEZI</name>